<gene>
    <name evidence="4" type="ORF">FOMG_14719</name>
</gene>
<proteinExistence type="predicted"/>
<feature type="signal peptide" evidence="2">
    <location>
        <begin position="1"/>
        <end position="23"/>
    </location>
</feature>
<dbReference type="Proteomes" id="UP000030703">
    <property type="component" value="Unassembled WGS sequence"/>
</dbReference>
<feature type="chain" id="PRO_5004933718" description="Azaphilone pigments biosynthesis cluster protein L N-terminal domain-containing protein" evidence="2">
    <location>
        <begin position="24"/>
        <end position="303"/>
    </location>
</feature>
<dbReference type="VEuPathDB" id="FungiDB:FOMG_14719"/>
<feature type="domain" description="Azaphilone pigments biosynthesis cluster protein L N-terminal" evidence="3">
    <location>
        <begin position="1"/>
        <end position="106"/>
    </location>
</feature>
<evidence type="ECO:0000259" key="3">
    <source>
        <dbReference type="Pfam" id="PF17111"/>
    </source>
</evidence>
<dbReference type="OrthoDB" id="270167at2759"/>
<evidence type="ECO:0000256" key="1">
    <source>
        <dbReference type="SAM" id="Coils"/>
    </source>
</evidence>
<accession>W9ZJR1</accession>
<dbReference type="HOGENOM" id="CLU_918425_0_0_1"/>
<reference evidence="4" key="1">
    <citation type="submission" date="2012-04" db="EMBL/GenBank/DDBJ databases">
        <title>The Genome Sequence of Fusarium oxysporum melonis.</title>
        <authorList>
            <consortium name="The Broad Institute Genome Sequencing Platform"/>
            <person name="Ma L.-J."/>
            <person name="Gale L.R."/>
            <person name="Schwartz D.C."/>
            <person name="Zhou S."/>
            <person name="Corby-Kistler H."/>
            <person name="Young S.K."/>
            <person name="Zeng Q."/>
            <person name="Gargeya S."/>
            <person name="Fitzgerald M."/>
            <person name="Haas B."/>
            <person name="Abouelleil A."/>
            <person name="Alvarado L."/>
            <person name="Arachchi H.M."/>
            <person name="Berlin A."/>
            <person name="Brown A."/>
            <person name="Chapman S.B."/>
            <person name="Chen Z."/>
            <person name="Dunbar C."/>
            <person name="Freedman E."/>
            <person name="Gearin G."/>
            <person name="Goldberg J."/>
            <person name="Griggs A."/>
            <person name="Gujja S."/>
            <person name="Heiman D."/>
            <person name="Howarth C."/>
            <person name="Larson L."/>
            <person name="Lui A."/>
            <person name="MacDonald P.J.P."/>
            <person name="Montmayeur A."/>
            <person name="Murphy C."/>
            <person name="Neiman D."/>
            <person name="Pearson M."/>
            <person name="Priest M."/>
            <person name="Roberts A."/>
            <person name="Saif S."/>
            <person name="Shea T."/>
            <person name="Shenoy N."/>
            <person name="Sisk P."/>
            <person name="Stolte C."/>
            <person name="Sykes S."/>
            <person name="Wortman J."/>
            <person name="Nusbaum C."/>
            <person name="Birren B."/>
        </authorList>
    </citation>
    <scope>NUCLEOTIDE SEQUENCE</scope>
    <source>
        <strain evidence="4">26406</strain>
    </source>
</reference>
<dbReference type="Pfam" id="PF17111">
    <property type="entry name" value="PigL_N"/>
    <property type="match status" value="1"/>
</dbReference>
<organism evidence="4">
    <name type="scientific">Fusarium oxysporum f. sp. melonis 26406</name>
    <dbReference type="NCBI Taxonomy" id="1089452"/>
    <lineage>
        <taxon>Eukaryota</taxon>
        <taxon>Fungi</taxon>
        <taxon>Dikarya</taxon>
        <taxon>Ascomycota</taxon>
        <taxon>Pezizomycotina</taxon>
        <taxon>Sordariomycetes</taxon>
        <taxon>Hypocreomycetidae</taxon>
        <taxon>Hypocreales</taxon>
        <taxon>Nectriaceae</taxon>
        <taxon>Fusarium</taxon>
        <taxon>Fusarium oxysporum species complex</taxon>
    </lineage>
</organism>
<dbReference type="AlphaFoldDB" id="W9ZJR1"/>
<feature type="coiled-coil region" evidence="1">
    <location>
        <begin position="24"/>
        <end position="51"/>
    </location>
</feature>
<sequence>MDPASLSFGILSLAMQLVQTAKAVKEYIAAYKSAAKELESLADKLDDIETICCSLEVILSDGTRGFNTLEVNLLQKLRRIIQQCLSKVSDIHKILNSISRMQKNTRNPLKTVGALFLRAVTITSHKAVRSPLPTTTTSTAREAKRIPGVRKLDLCDKRPTRRKSPETIIDTWRQAWSTKAFVQWTRRTTKEEISSGSSSSAIQDDSIFTIGSSLLSLYVKVSLRRGNLAPFCITLQIPRVIYLQEGQRQIGEKVEMAFMDDNLGQIQAFFTQGILTPATVIAWDEYDPDNETSLLGISRNANF</sequence>
<name>W9ZJR1_FUSOX</name>
<dbReference type="EMBL" id="JH659343">
    <property type="protein sequence ID" value="EXK28827.1"/>
    <property type="molecule type" value="Genomic_DNA"/>
</dbReference>
<evidence type="ECO:0000313" key="4">
    <source>
        <dbReference type="EMBL" id="EXK28827.1"/>
    </source>
</evidence>
<evidence type="ECO:0000256" key="2">
    <source>
        <dbReference type="SAM" id="SignalP"/>
    </source>
</evidence>
<reference evidence="4" key="2">
    <citation type="submission" date="2012-05" db="EMBL/GenBank/DDBJ databases">
        <title>Annotation of the Genome Sequence of Fusarium oxysporum f. sp. melonis 26406.</title>
        <authorList>
            <consortium name="The Broad Institute Genomics Platform"/>
            <person name="Ma L.-J."/>
            <person name="Corby-Kistler H."/>
            <person name="Broz K."/>
            <person name="Gale L.R."/>
            <person name="Jonkers W."/>
            <person name="O'Donnell K."/>
            <person name="Ploetz R."/>
            <person name="Steinberg C."/>
            <person name="Schwartz D.C."/>
            <person name="VanEtten H."/>
            <person name="Zhou S."/>
            <person name="Young S.K."/>
            <person name="Zeng Q."/>
            <person name="Gargeya S."/>
            <person name="Fitzgerald M."/>
            <person name="Abouelleil A."/>
            <person name="Alvarado L."/>
            <person name="Chapman S.B."/>
            <person name="Gainer-Dewar J."/>
            <person name="Goldberg J."/>
            <person name="Griggs A."/>
            <person name="Gujja S."/>
            <person name="Hansen M."/>
            <person name="Howarth C."/>
            <person name="Imamovic A."/>
            <person name="Ireland A."/>
            <person name="Larimer J."/>
            <person name="McCowan C."/>
            <person name="Murphy C."/>
            <person name="Pearson M."/>
            <person name="Poon T.W."/>
            <person name="Priest M."/>
            <person name="Roberts A."/>
            <person name="Saif S."/>
            <person name="Shea T."/>
            <person name="Sykes S."/>
            <person name="Wortman J."/>
            <person name="Nusbaum C."/>
            <person name="Birren B."/>
        </authorList>
    </citation>
    <scope>NUCLEOTIDE SEQUENCE</scope>
    <source>
        <strain evidence="4">26406</strain>
    </source>
</reference>
<protein>
    <recommendedName>
        <fullName evidence="3">Azaphilone pigments biosynthesis cluster protein L N-terminal domain-containing protein</fullName>
    </recommendedName>
</protein>
<keyword evidence="1" id="KW-0175">Coiled coil</keyword>
<dbReference type="InterPro" id="IPR031348">
    <property type="entry name" value="PigL_N"/>
</dbReference>
<keyword evidence="2" id="KW-0732">Signal</keyword>